<dbReference type="PROSITE" id="PS51186">
    <property type="entry name" value="GNAT"/>
    <property type="match status" value="1"/>
</dbReference>
<reference evidence="4" key="1">
    <citation type="submission" date="2023-05" db="EMBL/GenBank/DDBJ databases">
        <title>Nepenthes gracilis genome sequencing.</title>
        <authorList>
            <person name="Fukushima K."/>
        </authorList>
    </citation>
    <scope>NUCLEOTIDE SEQUENCE</scope>
    <source>
        <strain evidence="4">SING2019-196</strain>
    </source>
</reference>
<evidence type="ECO:0000313" key="4">
    <source>
        <dbReference type="EMBL" id="GMH00355.1"/>
    </source>
</evidence>
<dbReference type="GO" id="GO:0016020">
    <property type="term" value="C:membrane"/>
    <property type="evidence" value="ECO:0007669"/>
    <property type="project" value="TreeGrafter"/>
</dbReference>
<evidence type="ECO:0000259" key="3">
    <source>
        <dbReference type="PROSITE" id="PS51186"/>
    </source>
</evidence>
<feature type="transmembrane region" description="Helical" evidence="2">
    <location>
        <begin position="479"/>
        <end position="497"/>
    </location>
</feature>
<feature type="transmembrane region" description="Helical" evidence="2">
    <location>
        <begin position="443"/>
        <end position="467"/>
    </location>
</feature>
<gene>
    <name evidence="4" type="ORF">Nepgr_002194</name>
</gene>
<feature type="transmembrane region" description="Helical" evidence="2">
    <location>
        <begin position="341"/>
        <end position="359"/>
    </location>
</feature>
<organism evidence="4 5">
    <name type="scientific">Nepenthes gracilis</name>
    <name type="common">Slender pitcher plant</name>
    <dbReference type="NCBI Taxonomy" id="150966"/>
    <lineage>
        <taxon>Eukaryota</taxon>
        <taxon>Viridiplantae</taxon>
        <taxon>Streptophyta</taxon>
        <taxon>Embryophyta</taxon>
        <taxon>Tracheophyta</taxon>
        <taxon>Spermatophyta</taxon>
        <taxon>Magnoliopsida</taxon>
        <taxon>eudicotyledons</taxon>
        <taxon>Gunneridae</taxon>
        <taxon>Pentapetalae</taxon>
        <taxon>Caryophyllales</taxon>
        <taxon>Nepenthaceae</taxon>
        <taxon>Nepenthes</taxon>
    </lineage>
</organism>
<dbReference type="Pfam" id="PF06966">
    <property type="entry name" value="DUF1295"/>
    <property type="match status" value="1"/>
</dbReference>
<dbReference type="InterPro" id="IPR010721">
    <property type="entry name" value="UstE-like"/>
</dbReference>
<keyword evidence="5" id="KW-1185">Reference proteome</keyword>
<dbReference type="Pfam" id="PF00583">
    <property type="entry name" value="Acetyltransf_1"/>
    <property type="match status" value="1"/>
</dbReference>
<dbReference type="PROSITE" id="PS50244">
    <property type="entry name" value="S5A_REDUCTASE"/>
    <property type="match status" value="1"/>
</dbReference>
<comment type="caution">
    <text evidence="4">The sequence shown here is derived from an EMBL/GenBank/DDBJ whole genome shotgun (WGS) entry which is preliminary data.</text>
</comment>
<dbReference type="CDD" id="cd04301">
    <property type="entry name" value="NAT_SF"/>
    <property type="match status" value="1"/>
</dbReference>
<dbReference type="InterPro" id="IPR016181">
    <property type="entry name" value="Acyl_CoA_acyltransferase"/>
</dbReference>
<accession>A0AAD3P7H8</accession>
<dbReference type="InterPro" id="IPR000182">
    <property type="entry name" value="GNAT_dom"/>
</dbReference>
<dbReference type="Gene3D" id="1.20.120.1630">
    <property type="match status" value="1"/>
</dbReference>
<dbReference type="SUPFAM" id="SSF55729">
    <property type="entry name" value="Acyl-CoA N-acyltransferases (Nat)"/>
    <property type="match status" value="1"/>
</dbReference>
<dbReference type="EMBL" id="BSYO01000002">
    <property type="protein sequence ID" value="GMH00355.1"/>
    <property type="molecule type" value="Genomic_DNA"/>
</dbReference>
<feature type="domain" description="N-acetyltransferase" evidence="3">
    <location>
        <begin position="116"/>
        <end position="298"/>
    </location>
</feature>
<dbReference type="PANTHER" id="PTHR32251:SF23">
    <property type="entry name" value="3-OXO-5-ALPHA-STEROID 4-DEHYDROGENASE (DUF1295)"/>
    <property type="match status" value="1"/>
</dbReference>
<evidence type="ECO:0000313" key="5">
    <source>
        <dbReference type="Proteomes" id="UP001279734"/>
    </source>
</evidence>
<name>A0AAD3P7H8_NEPGR</name>
<dbReference type="AlphaFoldDB" id="A0AAD3P7H8"/>
<keyword evidence="2" id="KW-1133">Transmembrane helix</keyword>
<dbReference type="GO" id="GO:0016747">
    <property type="term" value="F:acyltransferase activity, transferring groups other than amino-acyl groups"/>
    <property type="evidence" value="ECO:0007669"/>
    <property type="project" value="InterPro"/>
</dbReference>
<dbReference type="Proteomes" id="UP001279734">
    <property type="component" value="Unassembled WGS sequence"/>
</dbReference>
<keyword evidence="2" id="KW-0812">Transmembrane</keyword>
<proteinExistence type="predicted"/>
<dbReference type="PANTHER" id="PTHR32251">
    <property type="entry name" value="3-OXO-5-ALPHA-STEROID 4-DEHYDROGENASE"/>
    <property type="match status" value="1"/>
</dbReference>
<feature type="compositionally biased region" description="Polar residues" evidence="1">
    <location>
        <begin position="56"/>
        <end position="71"/>
    </location>
</feature>
<feature type="transmembrane region" description="Helical" evidence="2">
    <location>
        <begin position="540"/>
        <end position="573"/>
    </location>
</feature>
<dbReference type="Gene3D" id="3.40.630.30">
    <property type="match status" value="1"/>
</dbReference>
<feature type="region of interest" description="Disordered" evidence="1">
    <location>
        <begin position="56"/>
        <end position="87"/>
    </location>
</feature>
<keyword evidence="2" id="KW-0472">Membrane</keyword>
<feature type="transmembrane region" description="Helical" evidence="2">
    <location>
        <begin position="297"/>
        <end position="321"/>
    </location>
</feature>
<evidence type="ECO:0000256" key="1">
    <source>
        <dbReference type="SAM" id="MobiDB-lite"/>
    </source>
</evidence>
<sequence length="614" mass="72004">MAYLQASHIIVIQRRLFTGSKHGFRIATERFNDKQQNRRERNWKIPGRYNSKQSRVASATAQRCRSTTKSSTTHRDSGAIDDFEMSRGSSGDVDGEIRCLVSAHGWKVRRMVEEDREIRKVSQIQAEAFHVKTSLFNDLFFQFFQAEVLSGLLYRLRNSPPDRYACLVAEAATGDSSPDSRPPELVGVVDVTVLREKGVLEHLQGAEEYLYVSGIAVSHNYRRRKIATVLLKACERISILWGYKYLVLRAYEDDLGARALYMNAGFQVVSGDPFWVAWCYSQLWARRRWKNEMGKNLENAVIAFLAPLPSILFYVSFISHYNNPHHSLYPLYSWCYHHPLLLANAFFFFNVNLLFWLIGLVQSSHWMIDPYWTAIPVLLVHYYAAHPLLSSSYNIWRSRVAMILTWVWSIRLSHNYFRREHWQWGAREDWRFTDMRHQYGNNWWWVSFFAIYVSQEVFLIGVTLPLYIIHSVDRPWSMWDFAAIFVCLSGIIIAYYADTQLHEFVTKNCELKERGMPTVPTLEKGLWRYSRHPNYFGEQLWWWGLVIFSWSLGHGWTFVGALINSMCLAYVTFLVEDRMLKQSHRAEAYRQYQKTTSAWIPWFKSSPGAKDKSH</sequence>
<protein>
    <recommendedName>
        <fullName evidence="3">N-acetyltransferase domain-containing protein</fullName>
    </recommendedName>
</protein>
<evidence type="ECO:0000256" key="2">
    <source>
        <dbReference type="SAM" id="Phobius"/>
    </source>
</evidence>